<feature type="region of interest" description="Disordered" evidence="1">
    <location>
        <begin position="206"/>
        <end position="233"/>
    </location>
</feature>
<keyword evidence="3" id="KW-1185">Reference proteome</keyword>
<dbReference type="RefSeq" id="WP_301552086.1">
    <property type="nucleotide sequence ID" value="NZ_JAQRMZ010000006.1"/>
</dbReference>
<comment type="caution">
    <text evidence="2">The sequence shown here is derived from an EMBL/GenBank/DDBJ whole genome shotgun (WGS) entry which is preliminary data.</text>
</comment>
<evidence type="ECO:0000256" key="1">
    <source>
        <dbReference type="SAM" id="MobiDB-lite"/>
    </source>
</evidence>
<name>A0ABU0K214_9BACL</name>
<proteinExistence type="predicted"/>
<protein>
    <submittedName>
        <fullName evidence="2">Uncharacterized protein</fullName>
    </submittedName>
</protein>
<dbReference type="Proteomes" id="UP001226720">
    <property type="component" value="Unassembled WGS sequence"/>
</dbReference>
<evidence type="ECO:0000313" key="3">
    <source>
        <dbReference type="Proteomes" id="UP001226720"/>
    </source>
</evidence>
<feature type="compositionally biased region" description="Basic and acidic residues" evidence="1">
    <location>
        <begin position="1"/>
        <end position="17"/>
    </location>
</feature>
<evidence type="ECO:0000313" key="2">
    <source>
        <dbReference type="EMBL" id="MDQ0483394.1"/>
    </source>
</evidence>
<organism evidence="2 3">
    <name type="scientific">Guptibacillus hwajinpoensis</name>
    <dbReference type="NCBI Taxonomy" id="208199"/>
    <lineage>
        <taxon>Bacteria</taxon>
        <taxon>Bacillati</taxon>
        <taxon>Bacillota</taxon>
        <taxon>Bacilli</taxon>
        <taxon>Bacillales</taxon>
        <taxon>Guptibacillaceae</taxon>
        <taxon>Guptibacillus</taxon>
    </lineage>
</organism>
<sequence length="250" mass="28371">MAQTSEQEHSTIPKLDLEEFQFSPPGSMGWSYAEYEKIVDSDEQILTVDTTSTLSSPPVPNQTLRELPQGSTVYPIHFEPLDEKETSVVSSTEEPVDVIALEPDEIISEQPEEVENELLVAEEAEQSRIVPGYALAVRRINSPHKLSDKKSKPYMHITHFEVRKEKVEEDQSEPVEEVIEEDMLEAELELSEIDIDDVEEEVVIEKEETEIEEGNDEDDSPVEETEVDTKTTGVFFVKTTGSRTQPWLSF</sequence>
<feature type="region of interest" description="Disordered" evidence="1">
    <location>
        <begin position="1"/>
        <end position="20"/>
    </location>
</feature>
<reference evidence="2" key="1">
    <citation type="submission" date="2023-07" db="EMBL/GenBank/DDBJ databases">
        <title>Genomic Encyclopedia of Type Strains, Phase IV (KMG-IV): sequencing the most valuable type-strain genomes for metagenomic binning, comparative biology and taxonomic classification.</title>
        <authorList>
            <person name="Goeker M."/>
        </authorList>
    </citation>
    <scope>NUCLEOTIDE SEQUENCE [LARGE SCALE GENOMIC DNA]</scope>
    <source>
        <strain evidence="2">JSM 076093</strain>
    </source>
</reference>
<gene>
    <name evidence="2" type="ORF">QO000_002376</name>
</gene>
<feature type="compositionally biased region" description="Acidic residues" evidence="1">
    <location>
        <begin position="206"/>
        <end position="226"/>
    </location>
</feature>
<dbReference type="EMBL" id="JAUSWM010000004">
    <property type="protein sequence ID" value="MDQ0483394.1"/>
    <property type="molecule type" value="Genomic_DNA"/>
</dbReference>
<accession>A0ABU0K214</accession>
<dbReference type="GeneID" id="301327677"/>